<dbReference type="PANTHER" id="PTHR30203">
    <property type="entry name" value="OUTER MEMBRANE CATION EFFLUX PROTEIN"/>
    <property type="match status" value="1"/>
</dbReference>
<dbReference type="GO" id="GO:0015562">
    <property type="term" value="F:efflux transmembrane transporter activity"/>
    <property type="evidence" value="ECO:0007669"/>
    <property type="project" value="InterPro"/>
</dbReference>
<dbReference type="Gene3D" id="1.20.1600.10">
    <property type="entry name" value="Outer membrane efflux proteins (OEP)"/>
    <property type="match status" value="2"/>
</dbReference>
<dbReference type="PANTHER" id="PTHR30203:SF24">
    <property type="entry name" value="BLR4935 PROTEIN"/>
    <property type="match status" value="1"/>
</dbReference>
<proteinExistence type="predicted"/>
<dbReference type="InterPro" id="IPR010131">
    <property type="entry name" value="MdtP/NodT-like"/>
</dbReference>
<gene>
    <name evidence="1" type="ORF">MNBD_GAMMA24-542</name>
</gene>
<evidence type="ECO:0008006" key="2">
    <source>
        <dbReference type="Google" id="ProtNLM"/>
    </source>
</evidence>
<dbReference type="AlphaFoldDB" id="A0A3B1BPY6"/>
<dbReference type="EMBL" id="UOFZ01000059">
    <property type="protein sequence ID" value="VAX12690.1"/>
    <property type="molecule type" value="Genomic_DNA"/>
</dbReference>
<dbReference type="InterPro" id="IPR003423">
    <property type="entry name" value="OMP_efflux"/>
</dbReference>
<accession>A0A3B1BPY6</accession>
<name>A0A3B1BPY6_9ZZZZ</name>
<evidence type="ECO:0000313" key="1">
    <source>
        <dbReference type="EMBL" id="VAX12690.1"/>
    </source>
</evidence>
<dbReference type="SUPFAM" id="SSF56954">
    <property type="entry name" value="Outer membrane efflux proteins (OEP)"/>
    <property type="match status" value="1"/>
</dbReference>
<reference evidence="1" key="1">
    <citation type="submission" date="2018-06" db="EMBL/GenBank/DDBJ databases">
        <authorList>
            <person name="Zhirakovskaya E."/>
        </authorList>
    </citation>
    <scope>NUCLEOTIDE SEQUENCE</scope>
</reference>
<dbReference type="Pfam" id="PF02321">
    <property type="entry name" value="OEP"/>
    <property type="match status" value="1"/>
</dbReference>
<organism evidence="1">
    <name type="scientific">hydrothermal vent metagenome</name>
    <dbReference type="NCBI Taxonomy" id="652676"/>
    <lineage>
        <taxon>unclassified sequences</taxon>
        <taxon>metagenomes</taxon>
        <taxon>ecological metagenomes</taxon>
    </lineage>
</organism>
<sequence>MSILTIQRVSWSRPLLALISLSLLVGCTTYQPQPLPKQAPLEKDLSLLVAKVNQSIRPELNSYRVNLADGLDLTEVAIVAVLANPDLRVRRAQLQVAGAQAFAAGLLPDPLLATNIDHPTTAGYSNSLGLGLGYDIIPLITRQSRISAARDTHTKVQLQLLWQEWQVIQRARSLAVRSRLEQQRLALLRKMHTLYQQRYQHSQQGLLEGNLTLDINGTDLTALVDSFSQISQLQLQHNQTQHDLHHLLGLQADVVISLAKLPAETPIDPVSVQAQLKRLPTIRPDLLALKAAYQAQEERVRAAILAQFPSFSIAISRARDTSNVYTGGFTISLNLPLFNGNRGAIAIQRATRKQLSAEYQARLAQTQTDVSRLMQLQSIIKEQRQHLQTYLPRLKDLVKRARRAYRQGDIDALTFLHMESTWLNKRLEQISLQQSQWQNRIALQTLLALPQAGARAISASVIQDNSHAMP</sequence>
<protein>
    <recommendedName>
        <fullName evidence="2">Heavy metal RND efflux outer membrane protein, CzcC family</fullName>
    </recommendedName>
</protein>